<feature type="transmembrane region" description="Helical" evidence="1">
    <location>
        <begin position="241"/>
        <end position="265"/>
    </location>
</feature>
<keyword evidence="1" id="KW-0472">Membrane</keyword>
<feature type="transmembrane region" description="Helical" evidence="1">
    <location>
        <begin position="368"/>
        <end position="401"/>
    </location>
</feature>
<proteinExistence type="predicted"/>
<evidence type="ECO:0000256" key="1">
    <source>
        <dbReference type="SAM" id="Phobius"/>
    </source>
</evidence>
<feature type="transmembrane region" description="Helical" evidence="1">
    <location>
        <begin position="196"/>
        <end position="212"/>
    </location>
</feature>
<dbReference type="Proteomes" id="UP001595847">
    <property type="component" value="Unassembled WGS sequence"/>
</dbReference>
<gene>
    <name evidence="2" type="ORF">ACFOVU_02860</name>
</gene>
<dbReference type="GO" id="GO:0016874">
    <property type="term" value="F:ligase activity"/>
    <property type="evidence" value="ECO:0007669"/>
    <property type="project" value="UniProtKB-KW"/>
</dbReference>
<reference evidence="3" key="1">
    <citation type="journal article" date="2019" name="Int. J. Syst. Evol. Microbiol.">
        <title>The Global Catalogue of Microorganisms (GCM) 10K type strain sequencing project: providing services to taxonomists for standard genome sequencing and annotation.</title>
        <authorList>
            <consortium name="The Broad Institute Genomics Platform"/>
            <consortium name="The Broad Institute Genome Sequencing Center for Infectious Disease"/>
            <person name="Wu L."/>
            <person name="Ma J."/>
        </authorList>
    </citation>
    <scope>NUCLEOTIDE SEQUENCE [LARGE SCALE GENOMIC DNA]</scope>
    <source>
        <strain evidence="3">TBRC 1826</strain>
    </source>
</reference>
<keyword evidence="2" id="KW-0436">Ligase</keyword>
<evidence type="ECO:0000313" key="3">
    <source>
        <dbReference type="Proteomes" id="UP001595847"/>
    </source>
</evidence>
<dbReference type="RefSeq" id="WP_378529686.1">
    <property type="nucleotide sequence ID" value="NZ_JBHSBH010000003.1"/>
</dbReference>
<feature type="transmembrane region" description="Helical" evidence="1">
    <location>
        <begin position="334"/>
        <end position="356"/>
    </location>
</feature>
<feature type="transmembrane region" description="Helical" evidence="1">
    <location>
        <begin position="171"/>
        <end position="189"/>
    </location>
</feature>
<comment type="caution">
    <text evidence="2">The sequence shown here is derived from an EMBL/GenBank/DDBJ whole genome shotgun (WGS) entry which is preliminary data.</text>
</comment>
<keyword evidence="1" id="KW-1133">Transmembrane helix</keyword>
<evidence type="ECO:0000313" key="2">
    <source>
        <dbReference type="EMBL" id="MFC3994837.1"/>
    </source>
</evidence>
<dbReference type="EMBL" id="JBHSBH010000003">
    <property type="protein sequence ID" value="MFC3994837.1"/>
    <property type="molecule type" value="Genomic_DNA"/>
</dbReference>
<protein>
    <submittedName>
        <fullName evidence="2">Ligase</fullName>
    </submittedName>
</protein>
<organism evidence="2 3">
    <name type="scientific">Nocardiopsis sediminis</name>
    <dbReference type="NCBI Taxonomy" id="1778267"/>
    <lineage>
        <taxon>Bacteria</taxon>
        <taxon>Bacillati</taxon>
        <taxon>Actinomycetota</taxon>
        <taxon>Actinomycetes</taxon>
        <taxon>Streptosporangiales</taxon>
        <taxon>Nocardiopsidaceae</taxon>
        <taxon>Nocardiopsis</taxon>
    </lineage>
</organism>
<feature type="transmembrane region" description="Helical" evidence="1">
    <location>
        <begin position="218"/>
        <end position="234"/>
    </location>
</feature>
<name>A0ABV8FFE0_9ACTN</name>
<feature type="transmembrane region" description="Helical" evidence="1">
    <location>
        <begin position="96"/>
        <end position="120"/>
    </location>
</feature>
<accession>A0ABV8FFE0</accession>
<keyword evidence="1" id="KW-0812">Transmembrane</keyword>
<sequence>MAADLVRRHRTAGLRLPPGFWLWGLFLVWSVAGLAFTGLTPPGTLPESGGPAGAMMRVLTYLSLTVLLLYIGNTPGRPDPTRPATKTRRALGDLDVGRVLAVLCVATIGGGFLGLVAPQFEFTSPVEMLLPAGVAADPYVQALVHPASAQIMDVLGYESARPKAPWEYTNTWGNMLSLLLIWLAVAWIARGGAATRCAAVAAVAAAAVPVVYSLNRALWVGLALSVVFLLVCLARRGRVAAVALCSAGLAVIAIAALMSPLAAVVQERADHPHSDDGRAAASIAAVEAANASPVVGWGTTRDMLGSSASIAVGSTPECPGCGNHTIGNNGQLQLLLIANGWVGTALFVAFFAQIAWRFRRDTSPVGAACLLILLLLFWYMSFYVALAGPLAVSMVAVALLWRRAAEGRSPAVTAGGGAP</sequence>
<feature type="transmembrane region" description="Helical" evidence="1">
    <location>
        <begin position="52"/>
        <end position="72"/>
    </location>
</feature>
<feature type="transmembrane region" description="Helical" evidence="1">
    <location>
        <begin position="20"/>
        <end position="40"/>
    </location>
</feature>
<keyword evidence="3" id="KW-1185">Reference proteome</keyword>